<accession>A0ABV6D0L4</accession>
<evidence type="ECO:0000313" key="3">
    <source>
        <dbReference type="Proteomes" id="UP001589798"/>
    </source>
</evidence>
<dbReference type="Pfam" id="PF13577">
    <property type="entry name" value="SnoaL_4"/>
    <property type="match status" value="1"/>
</dbReference>
<protein>
    <submittedName>
        <fullName evidence="2">Nuclear transport factor 2 family protein</fullName>
    </submittedName>
</protein>
<keyword evidence="3" id="KW-1185">Reference proteome</keyword>
<dbReference type="InterPro" id="IPR032710">
    <property type="entry name" value="NTF2-like_dom_sf"/>
</dbReference>
<dbReference type="SUPFAM" id="SSF54427">
    <property type="entry name" value="NTF2-like"/>
    <property type="match status" value="1"/>
</dbReference>
<dbReference type="RefSeq" id="WP_379488757.1">
    <property type="nucleotide sequence ID" value="NZ_JBHLWK010000023.1"/>
</dbReference>
<dbReference type="EMBL" id="JBHLWK010000023">
    <property type="protein sequence ID" value="MFC0206133.1"/>
    <property type="molecule type" value="Genomic_DNA"/>
</dbReference>
<comment type="caution">
    <text evidence="2">The sequence shown here is derived from an EMBL/GenBank/DDBJ whole genome shotgun (WGS) entry which is preliminary data.</text>
</comment>
<dbReference type="InterPro" id="IPR037401">
    <property type="entry name" value="SnoaL-like"/>
</dbReference>
<feature type="domain" description="SnoaL-like" evidence="1">
    <location>
        <begin position="11"/>
        <end position="137"/>
    </location>
</feature>
<name>A0ABV6D0L4_9SPHN</name>
<dbReference type="Proteomes" id="UP001589798">
    <property type="component" value="Unassembled WGS sequence"/>
</dbReference>
<reference evidence="2 3" key="1">
    <citation type="submission" date="2024-09" db="EMBL/GenBank/DDBJ databases">
        <authorList>
            <person name="Sun Q."/>
            <person name="Mori K."/>
        </authorList>
    </citation>
    <scope>NUCLEOTIDE SEQUENCE [LARGE SCALE GENOMIC DNA]</scope>
    <source>
        <strain evidence="2 3">CCM 7706</strain>
    </source>
</reference>
<gene>
    <name evidence="2" type="ORF">ACFFJC_17860</name>
</gene>
<proteinExistence type="predicted"/>
<evidence type="ECO:0000313" key="2">
    <source>
        <dbReference type="EMBL" id="MFC0206133.1"/>
    </source>
</evidence>
<dbReference type="Gene3D" id="3.10.450.50">
    <property type="match status" value="1"/>
</dbReference>
<organism evidence="2 3">
    <name type="scientific">Novosphingobium soli</name>
    <dbReference type="NCBI Taxonomy" id="574956"/>
    <lineage>
        <taxon>Bacteria</taxon>
        <taxon>Pseudomonadati</taxon>
        <taxon>Pseudomonadota</taxon>
        <taxon>Alphaproteobacteria</taxon>
        <taxon>Sphingomonadales</taxon>
        <taxon>Sphingomonadaceae</taxon>
        <taxon>Novosphingobium</taxon>
    </lineage>
</organism>
<sequence length="143" mass="15539">MSEALAARLDRIEARTAIADLVHGYARAVRSEAYEAIAALFVPEGTFEVRSGRPDGADSTLRQRFDSPAALVAFLLQGKGGPHPVPLIHNLMVTVDGETAQAEALMTATITGTDRTVAGAYQDSFERRDGRWLFRARVYTVFG</sequence>
<evidence type="ECO:0000259" key="1">
    <source>
        <dbReference type="Pfam" id="PF13577"/>
    </source>
</evidence>